<proteinExistence type="predicted"/>
<keyword evidence="4" id="KW-0472">Membrane</keyword>
<evidence type="ECO:0000313" key="7">
    <source>
        <dbReference type="Proteomes" id="UP001059209"/>
    </source>
</evidence>
<comment type="subcellular location">
    <subcellularLocation>
        <location evidence="1">Membrane</location>
        <topology evidence="1">Single-pass membrane protein</topology>
    </subcellularLocation>
</comment>
<evidence type="ECO:0000256" key="2">
    <source>
        <dbReference type="ARBA" id="ARBA00022692"/>
    </source>
</evidence>
<reference evidence="6" key="1">
    <citation type="submission" date="2022-09" db="EMBL/GenBank/DDBJ databases">
        <title>Maribacter litopenaei sp. nov., isolated from the intestinal tract of the Pacific White Shrimp, Litopenaeus vannamei.</title>
        <authorList>
            <person name="Kim S.Y."/>
            <person name="Hwang C.Y."/>
        </authorList>
    </citation>
    <scope>NUCLEOTIDE SEQUENCE</scope>
    <source>
        <strain evidence="6">HL-LV01</strain>
    </source>
</reference>
<dbReference type="Proteomes" id="UP001059209">
    <property type="component" value="Chromosome"/>
</dbReference>
<dbReference type="Pfam" id="PF04357">
    <property type="entry name" value="TamB"/>
    <property type="match status" value="1"/>
</dbReference>
<name>A0ABY5Y958_9FLAO</name>
<keyword evidence="3" id="KW-1133">Transmembrane helix</keyword>
<protein>
    <submittedName>
        <fullName evidence="6">Translocation/assembly module TamB domain-containing protein</fullName>
    </submittedName>
</protein>
<dbReference type="RefSeq" id="WP_260573327.1">
    <property type="nucleotide sequence ID" value="NZ_CP104205.1"/>
</dbReference>
<sequence length="86" mass="9465">MNEQESELNKQVFSLLALNRFYPTSGSDGSNGGAIALARNNVNKVLSSELNTISNKILGNSGFELDFDLDSFQDYQGNGYREQNPT</sequence>
<evidence type="ECO:0000313" key="6">
    <source>
        <dbReference type="EMBL" id="UWX55429.1"/>
    </source>
</evidence>
<keyword evidence="7" id="KW-1185">Reference proteome</keyword>
<evidence type="ECO:0000259" key="5">
    <source>
        <dbReference type="Pfam" id="PF04357"/>
    </source>
</evidence>
<gene>
    <name evidence="6" type="ORF">NYZ99_02455</name>
</gene>
<organism evidence="6 7">
    <name type="scientific">Maribacter litopenaei</name>
    <dbReference type="NCBI Taxonomy" id="2976127"/>
    <lineage>
        <taxon>Bacteria</taxon>
        <taxon>Pseudomonadati</taxon>
        <taxon>Bacteroidota</taxon>
        <taxon>Flavobacteriia</taxon>
        <taxon>Flavobacteriales</taxon>
        <taxon>Flavobacteriaceae</taxon>
        <taxon>Maribacter</taxon>
    </lineage>
</organism>
<evidence type="ECO:0000256" key="4">
    <source>
        <dbReference type="ARBA" id="ARBA00023136"/>
    </source>
</evidence>
<evidence type="ECO:0000256" key="3">
    <source>
        <dbReference type="ARBA" id="ARBA00022989"/>
    </source>
</evidence>
<dbReference type="EMBL" id="CP104205">
    <property type="protein sequence ID" value="UWX55429.1"/>
    <property type="molecule type" value="Genomic_DNA"/>
</dbReference>
<keyword evidence="2" id="KW-0812">Transmembrane</keyword>
<feature type="domain" description="Translocation and assembly module TamB C-terminal" evidence="5">
    <location>
        <begin position="8"/>
        <end position="79"/>
    </location>
</feature>
<evidence type="ECO:0000256" key="1">
    <source>
        <dbReference type="ARBA" id="ARBA00004167"/>
    </source>
</evidence>
<dbReference type="InterPro" id="IPR007452">
    <property type="entry name" value="TamB_C"/>
</dbReference>
<accession>A0ABY5Y958</accession>